<accession>A0A9P0CLE4</accession>
<evidence type="ECO:0000259" key="5">
    <source>
        <dbReference type="SMART" id="SM00737"/>
    </source>
</evidence>
<evidence type="ECO:0000256" key="2">
    <source>
        <dbReference type="ARBA" id="ARBA00006370"/>
    </source>
</evidence>
<feature type="signal peptide" evidence="4">
    <location>
        <begin position="1"/>
        <end position="16"/>
    </location>
</feature>
<dbReference type="SMART" id="SM00737">
    <property type="entry name" value="ML"/>
    <property type="match status" value="1"/>
</dbReference>
<feature type="chain" id="PRO_5040311815" description="MD-2-related lipid-recognition domain-containing protein" evidence="4">
    <location>
        <begin position="17"/>
        <end position="156"/>
    </location>
</feature>
<evidence type="ECO:0000313" key="7">
    <source>
        <dbReference type="Proteomes" id="UP001153636"/>
    </source>
</evidence>
<evidence type="ECO:0000256" key="1">
    <source>
        <dbReference type="ARBA" id="ARBA00004613"/>
    </source>
</evidence>
<dbReference type="EMBL" id="OV651823">
    <property type="protein sequence ID" value="CAH1101289.1"/>
    <property type="molecule type" value="Genomic_DNA"/>
</dbReference>
<dbReference type="OrthoDB" id="6332846at2759"/>
<reference evidence="6" key="1">
    <citation type="submission" date="2022-01" db="EMBL/GenBank/DDBJ databases">
        <authorList>
            <person name="King R."/>
        </authorList>
    </citation>
    <scope>NUCLEOTIDE SEQUENCE</scope>
</reference>
<sequence>MKFIFVLLSIVAYTSATPVTQCDDENPIQNLTKMIQIEGCDTLPCLLKKDTFLKVSFKFTPVKSVKGLKNHVTANILGSKLPFVGVDGGDACSSIYNESGTKLNNCNLEAGKNYFYKNSFEIFKIYPTLKTVVHWSLVSPDGHDVTCFEVLVKIVP</sequence>
<keyword evidence="4" id="KW-0732">Signal</keyword>
<keyword evidence="7" id="KW-1185">Reference proteome</keyword>
<evidence type="ECO:0000256" key="4">
    <source>
        <dbReference type="SAM" id="SignalP"/>
    </source>
</evidence>
<dbReference type="FunFam" id="2.60.40.770:FF:000001">
    <property type="entry name" value="NPC intracellular cholesterol transporter 2"/>
    <property type="match status" value="1"/>
</dbReference>
<comment type="subcellular location">
    <subcellularLocation>
        <location evidence="1">Secreted</location>
    </subcellularLocation>
</comment>
<feature type="domain" description="MD-2-related lipid-recognition" evidence="5">
    <location>
        <begin position="19"/>
        <end position="152"/>
    </location>
</feature>
<dbReference type="Pfam" id="PF02221">
    <property type="entry name" value="E1_DerP2_DerF2"/>
    <property type="match status" value="1"/>
</dbReference>
<evidence type="ECO:0000256" key="3">
    <source>
        <dbReference type="ARBA" id="ARBA00022525"/>
    </source>
</evidence>
<dbReference type="Proteomes" id="UP001153636">
    <property type="component" value="Chromosome 11"/>
</dbReference>
<evidence type="ECO:0000313" key="6">
    <source>
        <dbReference type="EMBL" id="CAH1101289.1"/>
    </source>
</evidence>
<dbReference type="Gene3D" id="2.60.40.770">
    <property type="match status" value="1"/>
</dbReference>
<protein>
    <recommendedName>
        <fullName evidence="5">MD-2-related lipid-recognition domain-containing protein</fullName>
    </recommendedName>
</protein>
<name>A0A9P0CLE4_9CUCU</name>
<dbReference type="InterPro" id="IPR003172">
    <property type="entry name" value="ML_dom"/>
</dbReference>
<dbReference type="SUPFAM" id="SSF81296">
    <property type="entry name" value="E set domains"/>
    <property type="match status" value="1"/>
</dbReference>
<dbReference type="InterPro" id="IPR014756">
    <property type="entry name" value="Ig_E-set"/>
</dbReference>
<proteinExistence type="inferred from homology"/>
<dbReference type="AlphaFoldDB" id="A0A9P0CLE4"/>
<organism evidence="6 7">
    <name type="scientific">Psylliodes chrysocephalus</name>
    <dbReference type="NCBI Taxonomy" id="3402493"/>
    <lineage>
        <taxon>Eukaryota</taxon>
        <taxon>Metazoa</taxon>
        <taxon>Ecdysozoa</taxon>
        <taxon>Arthropoda</taxon>
        <taxon>Hexapoda</taxon>
        <taxon>Insecta</taxon>
        <taxon>Pterygota</taxon>
        <taxon>Neoptera</taxon>
        <taxon>Endopterygota</taxon>
        <taxon>Coleoptera</taxon>
        <taxon>Polyphaga</taxon>
        <taxon>Cucujiformia</taxon>
        <taxon>Chrysomeloidea</taxon>
        <taxon>Chrysomelidae</taxon>
        <taxon>Galerucinae</taxon>
        <taxon>Alticini</taxon>
        <taxon>Psylliodes</taxon>
    </lineage>
</organism>
<gene>
    <name evidence="6" type="ORF">PSYICH_LOCUS2449</name>
</gene>
<keyword evidence="3" id="KW-0964">Secreted</keyword>
<dbReference type="GO" id="GO:0005576">
    <property type="term" value="C:extracellular region"/>
    <property type="evidence" value="ECO:0007669"/>
    <property type="project" value="UniProtKB-SubCell"/>
</dbReference>
<comment type="similarity">
    <text evidence="2">Belongs to the NPC2 family.</text>
</comment>